<dbReference type="AlphaFoldDB" id="A0AA40JQ14"/>
<feature type="region of interest" description="Disordered" evidence="1">
    <location>
        <begin position="51"/>
        <end position="70"/>
    </location>
</feature>
<dbReference type="Proteomes" id="UP000032274">
    <property type="component" value="Unassembled WGS sequence"/>
</dbReference>
<comment type="caution">
    <text evidence="2">The sequence shown here is derived from an EMBL/GenBank/DDBJ whole genome shotgun (WGS) entry which is preliminary data.</text>
</comment>
<feature type="non-terminal residue" evidence="2">
    <location>
        <position position="1"/>
    </location>
</feature>
<gene>
    <name evidence="2" type="ORF">QU38_01045</name>
</gene>
<protein>
    <submittedName>
        <fullName evidence="2">Uncharacterized protein</fullName>
    </submittedName>
</protein>
<evidence type="ECO:0000256" key="1">
    <source>
        <dbReference type="SAM" id="MobiDB-lite"/>
    </source>
</evidence>
<dbReference type="EMBL" id="JXIG01000229">
    <property type="protein sequence ID" value="KIU01551.1"/>
    <property type="molecule type" value="Genomic_DNA"/>
</dbReference>
<proteinExistence type="predicted"/>
<reference evidence="2 3" key="1">
    <citation type="submission" date="2015-01" db="EMBL/GenBank/DDBJ databases">
        <title>Characterization of Swiss Staphylococcus aureus strains involved in food poisoning.</title>
        <authorList>
            <person name="Crovadore J."/>
            <person name="Chablais R."/>
            <person name="Tonacini J."/>
            <person name="Schnyder B."/>
            <person name="Lefort F."/>
        </authorList>
    </citation>
    <scope>NUCLEOTIDE SEQUENCE [LARGE SCALE GENOMIC DNA]</scope>
    <source>
        <strain evidence="2 3">SA-120</strain>
    </source>
</reference>
<organism evidence="2 3">
    <name type="scientific">Staphylococcus aureus</name>
    <dbReference type="NCBI Taxonomy" id="1280"/>
    <lineage>
        <taxon>Bacteria</taxon>
        <taxon>Bacillati</taxon>
        <taxon>Bacillota</taxon>
        <taxon>Bacilli</taxon>
        <taxon>Bacillales</taxon>
        <taxon>Staphylococcaceae</taxon>
        <taxon>Staphylococcus</taxon>
    </lineage>
</organism>
<evidence type="ECO:0000313" key="2">
    <source>
        <dbReference type="EMBL" id="KIU01551.1"/>
    </source>
</evidence>
<accession>A0AA40JQ14</accession>
<feature type="compositionally biased region" description="Basic and acidic residues" evidence="1">
    <location>
        <begin position="61"/>
        <end position="70"/>
    </location>
</feature>
<name>A0AA40JQ14_STAAU</name>
<evidence type="ECO:0000313" key="3">
    <source>
        <dbReference type="Proteomes" id="UP000032274"/>
    </source>
</evidence>
<sequence>LGRGCTAAAGGAALRSGACGGRPMGRRGADGDRECAGASPRLLQQLRPGRCAAGGGARQHGVPDRQHADRTRQLRRLGLADRLPAQRVADLRRNRHAPHGYRARSGRAAARDACFAALDGAA</sequence>